<dbReference type="EMBL" id="WJIE01000027">
    <property type="protein sequence ID" value="MRG98214.1"/>
    <property type="molecule type" value="Genomic_DNA"/>
</dbReference>
<comment type="caution">
    <text evidence="1">The sequence shown here is derived from an EMBL/GenBank/DDBJ whole genome shotgun (WGS) entry which is preliminary data.</text>
</comment>
<dbReference type="Proteomes" id="UP000440224">
    <property type="component" value="Unassembled WGS sequence"/>
</dbReference>
<dbReference type="OrthoDB" id="4226606at2"/>
<keyword evidence="2" id="KW-1185">Reference proteome</keyword>
<proteinExistence type="predicted"/>
<organism evidence="1 2">
    <name type="scientific">Polyangium spumosum</name>
    <dbReference type="NCBI Taxonomy" id="889282"/>
    <lineage>
        <taxon>Bacteria</taxon>
        <taxon>Pseudomonadati</taxon>
        <taxon>Myxococcota</taxon>
        <taxon>Polyangia</taxon>
        <taxon>Polyangiales</taxon>
        <taxon>Polyangiaceae</taxon>
        <taxon>Polyangium</taxon>
    </lineage>
</organism>
<sequence>MIQVDAKDAIADLDRIIGGLDDAVADGLEDLAKLGAMEAKRLVPKKSGALQKSIDVERAGPKVSLVAGAEYAHWVEHGRGPVVAKGKALRFVVNGETIFRKRVGPAAARPFMAPAGEFMEKATSVVVRALNRLVR</sequence>
<dbReference type="AlphaFoldDB" id="A0A6N7Q7E4"/>
<gene>
    <name evidence="1" type="ORF">GF068_40835</name>
</gene>
<accession>A0A6N7Q7E4</accession>
<dbReference type="Pfam" id="PF04883">
    <property type="entry name" value="HK97-gp10_like"/>
    <property type="match status" value="1"/>
</dbReference>
<protein>
    <recommendedName>
        <fullName evidence="3">HK97 gp10 family phage protein</fullName>
    </recommendedName>
</protein>
<evidence type="ECO:0008006" key="3">
    <source>
        <dbReference type="Google" id="ProtNLM"/>
    </source>
</evidence>
<reference evidence="1 2" key="1">
    <citation type="submission" date="2019-10" db="EMBL/GenBank/DDBJ databases">
        <title>A soil myxobacterium in the family Polyangiaceae.</title>
        <authorList>
            <person name="Li Y."/>
            <person name="Wang J."/>
        </authorList>
    </citation>
    <scope>NUCLEOTIDE SEQUENCE [LARGE SCALE GENOMIC DNA]</scope>
    <source>
        <strain evidence="1 2">DSM 14734</strain>
    </source>
</reference>
<evidence type="ECO:0000313" key="1">
    <source>
        <dbReference type="EMBL" id="MRG98214.1"/>
    </source>
</evidence>
<evidence type="ECO:0000313" key="2">
    <source>
        <dbReference type="Proteomes" id="UP000440224"/>
    </source>
</evidence>
<dbReference type="RefSeq" id="WP_153824988.1">
    <property type="nucleotide sequence ID" value="NZ_WJIE01000027.1"/>
</dbReference>
<dbReference type="InterPro" id="IPR010064">
    <property type="entry name" value="HK97-gp10_tail"/>
</dbReference>
<name>A0A6N7Q7E4_9BACT</name>